<accession>A0A518IXC9</accession>
<organism evidence="1 2">
    <name type="scientific">Rosistilla oblonga</name>
    <dbReference type="NCBI Taxonomy" id="2527990"/>
    <lineage>
        <taxon>Bacteria</taxon>
        <taxon>Pseudomonadati</taxon>
        <taxon>Planctomycetota</taxon>
        <taxon>Planctomycetia</taxon>
        <taxon>Pirellulales</taxon>
        <taxon>Pirellulaceae</taxon>
        <taxon>Rosistilla</taxon>
    </lineage>
</organism>
<keyword evidence="2" id="KW-1185">Reference proteome</keyword>
<protein>
    <submittedName>
        <fullName evidence="1">Uncharacterized protein</fullName>
    </submittedName>
</protein>
<evidence type="ECO:0000313" key="1">
    <source>
        <dbReference type="EMBL" id="QDV57735.1"/>
    </source>
</evidence>
<proteinExistence type="predicted"/>
<dbReference type="EMBL" id="CP036318">
    <property type="protein sequence ID" value="QDV57735.1"/>
    <property type="molecule type" value="Genomic_DNA"/>
</dbReference>
<dbReference type="Proteomes" id="UP000316770">
    <property type="component" value="Chromosome"/>
</dbReference>
<evidence type="ECO:0000313" key="2">
    <source>
        <dbReference type="Proteomes" id="UP000316770"/>
    </source>
</evidence>
<sequence>MFAATTNGLFFMPLQNPPPSNADDAIRQIAGYLNFSSGASDPRTLANIDLLCQPSLVTDPLFSQAAWINLGDRIKTALGELEGTSSAFASVEQARMVVRLVWSDLLPAYIDFHRDLLFHQPPEVLINSFFLGRCIEAVLQQGGPWEETDRIVSGAIASLNNCVGYRPVATLENRRCHPYPHEWVAPIPLYIEGVGVASGRYHDVVVRALEILRGTDESILRAAHFDVDLLSELAYDPRAYDFDHPVNRRPNYHFGTWDPHAIDSQGRYRRFLVQQVTLDALQSRVSEASDVPPDQLAEEAAAVLAGTILMASGISGWGPSAHGSTTTLATLCPEIAQFRDEFYDYLLNNMSGPHGERLHAEALVRHQAFGAARQHLNASLAQQRAKQLQHVHLAKLYARMGFPDAAKRQTDVVHVTNARMQSRIDCAMTEGLRALLKGDLATAAEVPAQVMDLVHRGIDCGAMVDPWNIIGFAGNFSRFHGPDSAVHDHRVDELIALMEQLFGYTARVWSEAAAVDDEKCFAILDHQFREAAMWWRQFAAHEVADLEATDPLETYESAKLVAGALRIWHRGGASAGDVKFWAPHAQAFDSPRAYALVIGALLEREDFVASMALLMHWLGNAAEVGLERGNSSFPRIAERWLASLRQTARRGDRSKPGAERPWELVHKFFDFLEANAEEFWHPPHFALGEHSTRKRDWDRELEAVEQGGEDDDESQDLFDAAYENVTYQDTTNDGFEGAVFDEGDGSQDELEAESRRLVEHLSFLTSLARLWVIAADFRSIAHAEAEEQKDSELVRRRIDLMAQWTQQAAHNRAGLLELLEAVQHYRIPTGGADDDSMSTYDRRRMVRDSLIERIIGTAVETSDARRVLTGSLGAEPGGASVAALLMESMSDDDQQVIQMFSALIDGRGEDVKKQFPDVLRAIQTKSLLYIPLARGGDPVKIFTTRLRRRLLTHLLQWLPRQGHLALACQLVETARLMEHHNPVGPGAVTEFDSLFGFGFRSMVQSLVDTVRTWEKSEHDDSGELISLLEKLTETLLGSWLAHSRTLRLSVLETASDGKSWMELVQFIRAYGDPIFTQSFLKLGNIRAILHQGVDNWLQRLMEDPDALAGTPLVEALGDTLPLKKAEQHLEIVFESILDHHSEYRDYNSTTTQSDRGDLIYMFLDFLRLRVRYDRIAWNLRPVMWAHEILVRSGFDSAAAAWRRSLAERIGAEAELYLQKLQELQNKYAMRMPTVADRISERFIQPMTIDRMRALIKLAMNDADKQQYSHAFDLLDQEAELMTRNPAGSGLDLPVWLASLEEEVDNVIAQRESDEVDDRKLISIAATFPSAEELIEQLELANRQGRRLPHME</sequence>
<name>A0A518IXC9_9BACT</name>
<reference evidence="1 2" key="1">
    <citation type="submission" date="2019-02" db="EMBL/GenBank/DDBJ databases">
        <title>Deep-cultivation of Planctomycetes and their phenomic and genomic characterization uncovers novel biology.</title>
        <authorList>
            <person name="Wiegand S."/>
            <person name="Jogler M."/>
            <person name="Boedeker C."/>
            <person name="Pinto D."/>
            <person name="Vollmers J."/>
            <person name="Rivas-Marin E."/>
            <person name="Kohn T."/>
            <person name="Peeters S.H."/>
            <person name="Heuer A."/>
            <person name="Rast P."/>
            <person name="Oberbeckmann S."/>
            <person name="Bunk B."/>
            <person name="Jeske O."/>
            <person name="Meyerdierks A."/>
            <person name="Storesund J.E."/>
            <person name="Kallscheuer N."/>
            <person name="Luecker S."/>
            <person name="Lage O.M."/>
            <person name="Pohl T."/>
            <person name="Merkel B.J."/>
            <person name="Hornburger P."/>
            <person name="Mueller R.-W."/>
            <person name="Bruemmer F."/>
            <person name="Labrenz M."/>
            <person name="Spormann A.M."/>
            <person name="Op den Camp H."/>
            <person name="Overmann J."/>
            <person name="Amann R."/>
            <person name="Jetten M.S.M."/>
            <person name="Mascher T."/>
            <person name="Medema M.H."/>
            <person name="Devos D.P."/>
            <person name="Kaster A.-K."/>
            <person name="Ovreas L."/>
            <person name="Rohde M."/>
            <person name="Galperin M.Y."/>
            <person name="Jogler C."/>
        </authorList>
    </citation>
    <scope>NUCLEOTIDE SEQUENCE [LARGE SCALE GENOMIC DNA]</scope>
    <source>
        <strain evidence="1 2">Mal33</strain>
    </source>
</reference>
<gene>
    <name evidence="1" type="ORF">Mal33_37480</name>
</gene>